<dbReference type="Proteomes" id="UP000029585">
    <property type="component" value="Unassembled WGS sequence"/>
</dbReference>
<dbReference type="eggNOG" id="COG4474">
    <property type="taxonomic scope" value="Bacteria"/>
</dbReference>
<dbReference type="Pfam" id="PF06908">
    <property type="entry name" value="YpsA"/>
    <property type="match status" value="1"/>
</dbReference>
<sequence>MKNLEEKQVKICSCAVIGQHPTRFKFKYNEYMTSCKRIKKRMHDVFVSLYQRGVRCFFVGGALGVDMWAGEILLDMQRQVEYRELDVVMVCPFSGHDVRWDPKSQARQRKLREGCAKVLMGSEHPGAEGYKKRTEYMMGQADYVVAVYDNDPKHYSGVETAIGIAEKRNLSIVLIHPDTGIINIVDHYRERHTD</sequence>
<dbReference type="PANTHER" id="PTHR38440:SF1">
    <property type="entry name" value="UPF0398 PROTEIN SPR0331"/>
    <property type="match status" value="1"/>
</dbReference>
<proteinExistence type="predicted"/>
<evidence type="ECO:0000313" key="2">
    <source>
        <dbReference type="Proteomes" id="UP000029585"/>
    </source>
</evidence>
<dbReference type="AlphaFoldDB" id="A0A096CL29"/>
<reference evidence="1 2" key="1">
    <citation type="submission" date="2011-08" db="EMBL/GenBank/DDBJ databases">
        <title>The Genome Sequence of Clostridium orbiscindens 1_3_50AFAA.</title>
        <authorList>
            <consortium name="The Broad Institute Genome Sequencing Platform"/>
            <person name="Earl A."/>
            <person name="Ward D."/>
            <person name="Feldgarden M."/>
            <person name="Gevers D."/>
            <person name="Daigneault M."/>
            <person name="Strauss J."/>
            <person name="Allen-Vercoe E."/>
            <person name="Young S.K."/>
            <person name="Zeng Q."/>
            <person name="Gargeya S."/>
            <person name="Fitzgerald M."/>
            <person name="Haas B."/>
            <person name="Abouelleil A."/>
            <person name="Alvarado L."/>
            <person name="Arachchi H.M."/>
            <person name="Berlin A."/>
            <person name="Brown A."/>
            <person name="Chapman S.B."/>
            <person name="Chen Z."/>
            <person name="Dunbar C."/>
            <person name="Freedman E."/>
            <person name="Gearin G."/>
            <person name="Gellesch M."/>
            <person name="Goldberg J."/>
            <person name="Griggs A."/>
            <person name="Gujja S."/>
            <person name="Heiman D."/>
            <person name="Howarth C."/>
            <person name="Larson L."/>
            <person name="Lui A."/>
            <person name="MacDonald P.J.P."/>
            <person name="Montmayeur A."/>
            <person name="Murphy C."/>
            <person name="Neiman D."/>
            <person name="Pearson M."/>
            <person name="Priest M."/>
            <person name="Roberts A."/>
            <person name="Saif S."/>
            <person name="Shea T."/>
            <person name="Shenoy N."/>
            <person name="Sisk P."/>
            <person name="Stolte C."/>
            <person name="Sykes S."/>
            <person name="Wortman J."/>
            <person name="Nusbaum C."/>
            <person name="Birren B."/>
        </authorList>
    </citation>
    <scope>NUCLEOTIDE SEQUENCE [LARGE SCALE GENOMIC DNA]</scope>
    <source>
        <strain evidence="1 2">1_3_50AFAA</strain>
    </source>
</reference>
<protein>
    <submittedName>
        <fullName evidence="1">Uncharacterized protein</fullName>
    </submittedName>
</protein>
<dbReference type="Gene3D" id="3.40.50.450">
    <property type="match status" value="1"/>
</dbReference>
<dbReference type="SUPFAM" id="SSF102405">
    <property type="entry name" value="MCP/YpsA-like"/>
    <property type="match status" value="1"/>
</dbReference>
<dbReference type="HOGENOM" id="CLU_108363_1_0_9"/>
<evidence type="ECO:0000313" key="1">
    <source>
        <dbReference type="EMBL" id="KGF55522.1"/>
    </source>
</evidence>
<gene>
    <name evidence="1" type="ORF">HMPREF9460_01835</name>
</gene>
<name>A0A096CL29_FLAPL</name>
<dbReference type="RefSeq" id="WP_044940846.1">
    <property type="nucleotide sequence ID" value="NZ_KN174163.1"/>
</dbReference>
<comment type="caution">
    <text evidence="1">The sequence shown here is derived from an EMBL/GenBank/DDBJ whole genome shotgun (WGS) entry which is preliminary data.</text>
</comment>
<dbReference type="EMBL" id="ADLO01000056">
    <property type="protein sequence ID" value="KGF55522.1"/>
    <property type="molecule type" value="Genomic_DNA"/>
</dbReference>
<accession>A0A096CL29</accession>
<organism evidence="1 2">
    <name type="scientific">Flavonifractor plautii 1_3_50AFAA</name>
    <dbReference type="NCBI Taxonomy" id="742738"/>
    <lineage>
        <taxon>Bacteria</taxon>
        <taxon>Bacillati</taxon>
        <taxon>Bacillota</taxon>
        <taxon>Clostridia</taxon>
        <taxon>Eubacteriales</taxon>
        <taxon>Oscillospiraceae</taxon>
        <taxon>Flavonifractor</taxon>
    </lineage>
</organism>
<dbReference type="PANTHER" id="PTHR38440">
    <property type="entry name" value="UPF0398 PROTEIN YPSA"/>
    <property type="match status" value="1"/>
</dbReference>
<keyword evidence="2" id="KW-1185">Reference proteome</keyword>
<dbReference type="InterPro" id="IPR010697">
    <property type="entry name" value="YspA"/>
</dbReference>